<accession>A0ACC0WPP2</accession>
<evidence type="ECO:0000313" key="2">
    <source>
        <dbReference type="Proteomes" id="UP001163321"/>
    </source>
</evidence>
<gene>
    <name evidence="1" type="ORF">PsorP6_015691</name>
</gene>
<dbReference type="Proteomes" id="UP001163321">
    <property type="component" value="Chromosome 10"/>
</dbReference>
<comment type="caution">
    <text evidence="1">The sequence shown here is derived from an EMBL/GenBank/DDBJ whole genome shotgun (WGS) entry which is preliminary data.</text>
</comment>
<sequence length="121" mass="13640">MEATEKQKLLQCQADSAVQQMKSRRLEEVLEEKTALVEHNSLSHSQLEHAAAQVRRAHEQELLKGMESRANPEAGEGSSGSDVHAKEVDELRRVIAYLRRENEIAEANLELAQKEVQRGRA</sequence>
<keyword evidence="2" id="KW-1185">Reference proteome</keyword>
<evidence type="ECO:0000313" key="1">
    <source>
        <dbReference type="EMBL" id="KAI9920276.1"/>
    </source>
</evidence>
<name>A0ACC0WPP2_9STRA</name>
<protein>
    <submittedName>
        <fullName evidence="1">Uncharacterized protein</fullName>
    </submittedName>
</protein>
<reference evidence="1 2" key="1">
    <citation type="journal article" date="2022" name="bioRxiv">
        <title>The genome of the oomycete Peronosclerospora sorghi, a cosmopolitan pathogen of maize and sorghum, is inflated with dispersed pseudogenes.</title>
        <authorList>
            <person name="Fletcher K."/>
            <person name="Martin F."/>
            <person name="Isakeit T."/>
            <person name="Cavanaugh K."/>
            <person name="Magill C."/>
            <person name="Michelmore R."/>
        </authorList>
    </citation>
    <scope>NUCLEOTIDE SEQUENCE [LARGE SCALE GENOMIC DNA]</scope>
    <source>
        <strain evidence="1">P6</strain>
    </source>
</reference>
<dbReference type="EMBL" id="CM047589">
    <property type="protein sequence ID" value="KAI9920276.1"/>
    <property type="molecule type" value="Genomic_DNA"/>
</dbReference>
<proteinExistence type="predicted"/>
<organism evidence="1 2">
    <name type="scientific">Peronosclerospora sorghi</name>
    <dbReference type="NCBI Taxonomy" id="230839"/>
    <lineage>
        <taxon>Eukaryota</taxon>
        <taxon>Sar</taxon>
        <taxon>Stramenopiles</taxon>
        <taxon>Oomycota</taxon>
        <taxon>Peronosporomycetes</taxon>
        <taxon>Peronosporales</taxon>
        <taxon>Peronosporaceae</taxon>
        <taxon>Peronosclerospora</taxon>
    </lineage>
</organism>